<gene>
    <name evidence="3" type="ORF">MVEN_00622700</name>
</gene>
<feature type="domain" description="TNT" evidence="2">
    <location>
        <begin position="110"/>
        <end position="191"/>
    </location>
</feature>
<dbReference type="Pfam" id="PF14021">
    <property type="entry name" value="TNT"/>
    <property type="match status" value="1"/>
</dbReference>
<proteinExistence type="predicted"/>
<feature type="signal peptide" evidence="1">
    <location>
        <begin position="1"/>
        <end position="21"/>
    </location>
</feature>
<dbReference type="PANTHER" id="PTHR42059:SF1">
    <property type="entry name" value="TNT DOMAIN-CONTAINING PROTEIN"/>
    <property type="match status" value="1"/>
</dbReference>
<dbReference type="OrthoDB" id="2923349at2759"/>
<accession>A0A8H6YQK8</accession>
<dbReference type="AlphaFoldDB" id="A0A8H6YQK8"/>
<sequence length="201" mass="21743">MLFSLVYVAVSVASLVPAVAGVPVCRKCPATKHDDGPEYVCEDKRLGPVVLSTRTPELKLLLANYDPLGGLCPEEWLMKYTYTNGSIHYPDGNGFELSAAGTPIKENKVLPAGTLLDRFGRETGSYLSPLHTPANQRSLAPSSFDPPAEYHVYKVLTELAVEEGKTAPWFGQPGLGIQYHLSVGVSTLLGKNLTEISEEPI</sequence>
<dbReference type="EMBL" id="JACAZI010000004">
    <property type="protein sequence ID" value="KAF7362734.1"/>
    <property type="molecule type" value="Genomic_DNA"/>
</dbReference>
<keyword evidence="1" id="KW-0732">Signal</keyword>
<dbReference type="PANTHER" id="PTHR42059">
    <property type="entry name" value="TNT DOMAIN-CONTAINING PROTEIN"/>
    <property type="match status" value="1"/>
</dbReference>
<evidence type="ECO:0000313" key="4">
    <source>
        <dbReference type="Proteomes" id="UP000620124"/>
    </source>
</evidence>
<evidence type="ECO:0000256" key="1">
    <source>
        <dbReference type="SAM" id="SignalP"/>
    </source>
</evidence>
<evidence type="ECO:0000313" key="3">
    <source>
        <dbReference type="EMBL" id="KAF7362734.1"/>
    </source>
</evidence>
<reference evidence="3" key="1">
    <citation type="submission" date="2020-05" db="EMBL/GenBank/DDBJ databases">
        <title>Mycena genomes resolve the evolution of fungal bioluminescence.</title>
        <authorList>
            <person name="Tsai I.J."/>
        </authorList>
    </citation>
    <scope>NUCLEOTIDE SEQUENCE</scope>
    <source>
        <strain evidence="3">CCC161011</strain>
    </source>
</reference>
<dbReference type="InterPro" id="IPR053024">
    <property type="entry name" value="Fungal_surface_NADase"/>
</dbReference>
<keyword evidence="4" id="KW-1185">Reference proteome</keyword>
<feature type="chain" id="PRO_5034921700" evidence="1">
    <location>
        <begin position="22"/>
        <end position="201"/>
    </location>
</feature>
<organism evidence="3 4">
    <name type="scientific">Mycena venus</name>
    <dbReference type="NCBI Taxonomy" id="2733690"/>
    <lineage>
        <taxon>Eukaryota</taxon>
        <taxon>Fungi</taxon>
        <taxon>Dikarya</taxon>
        <taxon>Basidiomycota</taxon>
        <taxon>Agaricomycotina</taxon>
        <taxon>Agaricomycetes</taxon>
        <taxon>Agaricomycetidae</taxon>
        <taxon>Agaricales</taxon>
        <taxon>Marasmiineae</taxon>
        <taxon>Mycenaceae</taxon>
        <taxon>Mycena</taxon>
    </lineage>
</organism>
<dbReference type="GO" id="GO:0050135">
    <property type="term" value="F:NADP+ nucleosidase activity"/>
    <property type="evidence" value="ECO:0007669"/>
    <property type="project" value="InterPro"/>
</dbReference>
<protein>
    <submittedName>
        <fullName evidence="3">Hemagluttinin repeat family protein</fullName>
    </submittedName>
</protein>
<name>A0A8H6YQK8_9AGAR</name>
<dbReference type="InterPro" id="IPR025331">
    <property type="entry name" value="TNT"/>
</dbReference>
<comment type="caution">
    <text evidence="3">The sequence shown here is derived from an EMBL/GenBank/DDBJ whole genome shotgun (WGS) entry which is preliminary data.</text>
</comment>
<evidence type="ECO:0000259" key="2">
    <source>
        <dbReference type="Pfam" id="PF14021"/>
    </source>
</evidence>
<dbReference type="Proteomes" id="UP000620124">
    <property type="component" value="Unassembled WGS sequence"/>
</dbReference>